<dbReference type="SUPFAM" id="SSF56801">
    <property type="entry name" value="Acetyl-CoA synthetase-like"/>
    <property type="match status" value="1"/>
</dbReference>
<dbReference type="Proteomes" id="UP001205920">
    <property type="component" value="Unassembled WGS sequence"/>
</dbReference>
<dbReference type="EMBL" id="JAEUWV010000002">
    <property type="protein sequence ID" value="MCO6393753.1"/>
    <property type="molecule type" value="Genomic_DNA"/>
</dbReference>
<evidence type="ECO:0000313" key="2">
    <source>
        <dbReference type="Proteomes" id="UP001205920"/>
    </source>
</evidence>
<reference evidence="1 2" key="1">
    <citation type="submission" date="2021-01" db="EMBL/GenBank/DDBJ databases">
        <title>Identification and Characterization of Corynebacterium sp.</title>
        <authorList>
            <person name="Luo Q."/>
            <person name="Qu P."/>
            <person name="Chen Q."/>
        </authorList>
    </citation>
    <scope>NUCLEOTIDE SEQUENCE [LARGE SCALE GENOMIC DNA]</scope>
    <source>
        <strain evidence="1 2">MC-18</strain>
    </source>
</reference>
<accession>A0AAW5HQK2</accession>
<dbReference type="AlphaFoldDB" id="A0AAW5HQK2"/>
<comment type="caution">
    <text evidence="1">The sequence shown here is derived from an EMBL/GenBank/DDBJ whole genome shotgun (WGS) entry which is preliminary data.</text>
</comment>
<name>A0AAW5HQK2_9CORY</name>
<evidence type="ECO:0000313" key="1">
    <source>
        <dbReference type="EMBL" id="MCO6393753.1"/>
    </source>
</evidence>
<proteinExistence type="predicted"/>
<dbReference type="NCBIfam" id="TIGR03089">
    <property type="entry name" value="TIGR03089 family protein"/>
    <property type="match status" value="1"/>
</dbReference>
<organism evidence="1 2">
    <name type="scientific">Corynebacterium lipophilum</name>
    <dbReference type="NCBI Taxonomy" id="2804918"/>
    <lineage>
        <taxon>Bacteria</taxon>
        <taxon>Bacillati</taxon>
        <taxon>Actinomycetota</taxon>
        <taxon>Actinomycetes</taxon>
        <taxon>Mycobacteriales</taxon>
        <taxon>Corynebacteriaceae</taxon>
        <taxon>Corynebacterium</taxon>
    </lineage>
</organism>
<keyword evidence="2" id="KW-1185">Reference proteome</keyword>
<sequence length="230" mass="24607">MSMLARLLQEDPATPRLTVYDESQGSRMEFSALTLDNWLSKVGNLLDEEFDLEGSDPIVIDLPVSWQAAVIALGAYNIGRRPIFASTGDDVPLVFTVAERVDTWADADECVVVSSDPFGRGVVESGGTLPLGTVDFSPTVRSYGDQYFGQTADIAQWTQATSQGAEQPASPERVLIAGWDSADEFEQRVLAPLAGGGSVVVVTGGTETPGRDRIAAIAQAEHVNHIQPDI</sequence>
<dbReference type="RefSeq" id="WP_252930923.1">
    <property type="nucleotide sequence ID" value="NZ_JAEUWV010000002.1"/>
</dbReference>
<dbReference type="InterPro" id="IPR017523">
    <property type="entry name" value="Rv3268"/>
</dbReference>
<protein>
    <submittedName>
        <fullName evidence="1">TIGR03089 family protein</fullName>
    </submittedName>
</protein>
<gene>
    <name evidence="1" type="ORF">JMN37_01960</name>
</gene>